<evidence type="ECO:0000313" key="4">
    <source>
        <dbReference type="Proteomes" id="UP001604336"/>
    </source>
</evidence>
<feature type="region of interest" description="Disordered" evidence="1">
    <location>
        <begin position="60"/>
        <end position="82"/>
    </location>
</feature>
<dbReference type="Proteomes" id="UP001604336">
    <property type="component" value="Unassembled WGS sequence"/>
</dbReference>
<sequence length="293" mass="32738">MFDLQICSLTSIVVTQEVDYFTLFEYLERRKLLQTPSEQEKLLVRIPKVIAEELHPENFPASEKAKGTSCSPQSNLRGSSDVSIKDASVSGATDLVSPPQLIFNDLESGKERYGRFVDGIIAANDPDGSKDPVSPSQLIVNDLEAGREQYGGFVDGVTAANDPEDIPSNFVQIEMQQPTVNRNCGMMQVADLGEKDPQEKLEKQEVIDLSDDELPTQNSKDKDRQIADGTADNPKIWHYVDPQGNIQGPFSLYELKRWSDANYFYPGFTVWRSGQSQHDAIPLLEVLHQIFPC</sequence>
<organism evidence="3 4">
    <name type="scientific">Abeliophyllum distichum</name>
    <dbReference type="NCBI Taxonomy" id="126358"/>
    <lineage>
        <taxon>Eukaryota</taxon>
        <taxon>Viridiplantae</taxon>
        <taxon>Streptophyta</taxon>
        <taxon>Embryophyta</taxon>
        <taxon>Tracheophyta</taxon>
        <taxon>Spermatophyta</taxon>
        <taxon>Magnoliopsida</taxon>
        <taxon>eudicotyledons</taxon>
        <taxon>Gunneridae</taxon>
        <taxon>Pentapetalae</taxon>
        <taxon>asterids</taxon>
        <taxon>lamiids</taxon>
        <taxon>Lamiales</taxon>
        <taxon>Oleaceae</taxon>
        <taxon>Forsythieae</taxon>
        <taxon>Abeliophyllum</taxon>
    </lineage>
</organism>
<evidence type="ECO:0000259" key="2">
    <source>
        <dbReference type="PROSITE" id="PS50829"/>
    </source>
</evidence>
<dbReference type="InterPro" id="IPR035445">
    <property type="entry name" value="GYF-like_dom_sf"/>
</dbReference>
<reference evidence="4" key="1">
    <citation type="submission" date="2024-07" db="EMBL/GenBank/DDBJ databases">
        <title>Two chromosome-level genome assemblies of Korean endemic species Abeliophyllum distichum and Forsythia ovata (Oleaceae).</title>
        <authorList>
            <person name="Jang H."/>
        </authorList>
    </citation>
    <scope>NUCLEOTIDE SEQUENCE [LARGE SCALE GENOMIC DNA]</scope>
</reference>
<feature type="domain" description="GYF" evidence="2">
    <location>
        <begin position="234"/>
        <end position="288"/>
    </location>
</feature>
<dbReference type="PANTHER" id="PTHR46851">
    <property type="entry name" value="OS01G0884500 PROTEIN"/>
    <property type="match status" value="1"/>
</dbReference>
<dbReference type="SUPFAM" id="SSF55277">
    <property type="entry name" value="GYF domain"/>
    <property type="match status" value="1"/>
</dbReference>
<dbReference type="PANTHER" id="PTHR46851:SF11">
    <property type="entry name" value="GYF DOMAIN-CONTAINING PROTEIN"/>
    <property type="match status" value="1"/>
</dbReference>
<dbReference type="Gene3D" id="3.30.1490.40">
    <property type="match status" value="1"/>
</dbReference>
<accession>A0ABD1PBN2</accession>
<dbReference type="PROSITE" id="PS50829">
    <property type="entry name" value="GYF"/>
    <property type="match status" value="1"/>
</dbReference>
<name>A0ABD1PBN2_9LAMI</name>
<keyword evidence="4" id="KW-1185">Reference proteome</keyword>
<dbReference type="InterPro" id="IPR045894">
    <property type="entry name" value="At5g08430-like"/>
</dbReference>
<dbReference type="Pfam" id="PF02213">
    <property type="entry name" value="GYF"/>
    <property type="match status" value="1"/>
</dbReference>
<feature type="region of interest" description="Disordered" evidence="1">
    <location>
        <begin position="209"/>
        <end position="235"/>
    </location>
</feature>
<feature type="compositionally biased region" description="Polar residues" evidence="1">
    <location>
        <begin position="68"/>
        <end position="82"/>
    </location>
</feature>
<dbReference type="EMBL" id="JBFOLK010000014">
    <property type="protein sequence ID" value="KAL2461277.1"/>
    <property type="molecule type" value="Genomic_DNA"/>
</dbReference>
<dbReference type="InterPro" id="IPR003169">
    <property type="entry name" value="GYF"/>
</dbReference>
<evidence type="ECO:0000256" key="1">
    <source>
        <dbReference type="SAM" id="MobiDB-lite"/>
    </source>
</evidence>
<dbReference type="AlphaFoldDB" id="A0ABD1PBN2"/>
<protein>
    <recommendedName>
        <fullName evidence="2">GYF domain-containing protein</fullName>
    </recommendedName>
</protein>
<gene>
    <name evidence="3" type="ORF">Adt_44697</name>
</gene>
<proteinExistence type="predicted"/>
<comment type="caution">
    <text evidence="3">The sequence shown here is derived from an EMBL/GenBank/DDBJ whole genome shotgun (WGS) entry which is preliminary data.</text>
</comment>
<evidence type="ECO:0000313" key="3">
    <source>
        <dbReference type="EMBL" id="KAL2461277.1"/>
    </source>
</evidence>
<dbReference type="SMART" id="SM00444">
    <property type="entry name" value="GYF"/>
    <property type="match status" value="1"/>
</dbReference>